<evidence type="ECO:0000259" key="3">
    <source>
        <dbReference type="Pfam" id="PF19040"/>
    </source>
</evidence>
<dbReference type="InterPro" id="IPR002656">
    <property type="entry name" value="Acyl_transf_3_dom"/>
</dbReference>
<feature type="transmembrane region" description="Helical" evidence="1">
    <location>
        <begin position="305"/>
        <end position="323"/>
    </location>
</feature>
<dbReference type="Pfam" id="PF01757">
    <property type="entry name" value="Acyl_transf_3"/>
    <property type="match status" value="1"/>
</dbReference>
<dbReference type="InterPro" id="IPR043968">
    <property type="entry name" value="SGNH"/>
</dbReference>
<protein>
    <submittedName>
        <fullName evidence="4">Acyltransferase</fullName>
    </submittedName>
</protein>
<keyword evidence="1" id="KW-1133">Transmembrane helix</keyword>
<dbReference type="GO" id="GO:0016020">
    <property type="term" value="C:membrane"/>
    <property type="evidence" value="ECO:0007669"/>
    <property type="project" value="TreeGrafter"/>
</dbReference>
<dbReference type="InterPro" id="IPR050879">
    <property type="entry name" value="Acyltransferase_3"/>
</dbReference>
<dbReference type="PANTHER" id="PTHR23028:SF53">
    <property type="entry name" value="ACYL_TRANSF_3 DOMAIN-CONTAINING PROTEIN"/>
    <property type="match status" value="1"/>
</dbReference>
<accession>A0A9D2H801</accession>
<proteinExistence type="predicted"/>
<keyword evidence="1" id="KW-0812">Transmembrane</keyword>
<feature type="transmembrane region" description="Helical" evidence="1">
    <location>
        <begin position="366"/>
        <end position="385"/>
    </location>
</feature>
<feature type="transmembrane region" description="Helical" evidence="1">
    <location>
        <begin position="263"/>
        <end position="284"/>
    </location>
</feature>
<organism evidence="4 5">
    <name type="scientific">Candidatus Microbacterium stercoravium</name>
    <dbReference type="NCBI Taxonomy" id="2838697"/>
    <lineage>
        <taxon>Bacteria</taxon>
        <taxon>Bacillati</taxon>
        <taxon>Actinomycetota</taxon>
        <taxon>Actinomycetes</taxon>
        <taxon>Micrococcales</taxon>
        <taxon>Microbacteriaceae</taxon>
        <taxon>Microbacterium</taxon>
    </lineage>
</organism>
<gene>
    <name evidence="4" type="ORF">H9800_10185</name>
</gene>
<reference evidence="4" key="2">
    <citation type="submission" date="2021-04" db="EMBL/GenBank/DDBJ databases">
        <authorList>
            <person name="Gilroy R."/>
        </authorList>
    </citation>
    <scope>NUCLEOTIDE SEQUENCE</scope>
    <source>
        <strain evidence="4">ChiHjej8B7-3636</strain>
    </source>
</reference>
<evidence type="ECO:0000313" key="5">
    <source>
        <dbReference type="Proteomes" id="UP000824220"/>
    </source>
</evidence>
<feature type="transmembrane region" description="Helical" evidence="1">
    <location>
        <begin position="240"/>
        <end position="257"/>
    </location>
</feature>
<feature type="domain" description="Acyltransferase 3" evidence="2">
    <location>
        <begin position="18"/>
        <end position="354"/>
    </location>
</feature>
<feature type="transmembrane region" description="Helical" evidence="1">
    <location>
        <begin position="21"/>
        <end position="38"/>
    </location>
</feature>
<feature type="domain" description="SGNH" evidence="3">
    <location>
        <begin position="453"/>
        <end position="681"/>
    </location>
</feature>
<dbReference type="PANTHER" id="PTHR23028">
    <property type="entry name" value="ACETYLTRANSFERASE"/>
    <property type="match status" value="1"/>
</dbReference>
<name>A0A9D2H801_9MICO</name>
<dbReference type="GO" id="GO:0009103">
    <property type="term" value="P:lipopolysaccharide biosynthetic process"/>
    <property type="evidence" value="ECO:0007669"/>
    <property type="project" value="TreeGrafter"/>
</dbReference>
<sequence length="695" mass="75689">MSVEQTTRRPRTKPARITEIDGLRGVSLTLVVIFHLFGHGRVSGGVDVFLMISGFLLTLSLARSLDRGRPLGVVARWGRTFIRLTPPAAIVLVAVVVLSFVVYEPWAQLGTLREVIATALYYENWHLIAQQLTYDAAGSETSPLQHFWSLSVQAQFFIVFPLIAVAITLVSRRAATRERIFWGAVVVGTVCSFVYAWQLNQADPTRAYFDTFARAWELGFGGIVAGLWKRGIVFPPAWRGITGWVGLAMIVSSGFVFDGKVAYPGPYALLPVAGAAIVLLSAGATHAASASRVLSHRGLVRLDHISYGLYLWHWPILIAYLTYRGREDGAIGPLGAIGVLASAYVATMLTTWLLRVPTRWSASRGIVVQLATVATAIAIAVVPAATSTAAIVRSADIPLVACSGAAALDPDKPECHDFTAHESRMPPVGILPVEAMRRADDATRTECWSDMADDAFDMCTLGDPDSDMRILALGDSHLAVMTDAIEQIADDRGWRIDMAARGWCRWMGEDAQLADLDQSLRDRCTSWRAEAEAVVEEGGYDAIIVAAASHSKFEVPEGTSQAEFETEKLLEAWSTRPDAENVPIIAFHDNPRIFSSVQAPCFGDARKLNDGDCSVPRDEAIADQSGLDDAIARDPNAMTIDVNDYICAPDRCNPVVGGVAVYRDNAHMTSTFIETLRPYIERELVGALSRARVLD</sequence>
<dbReference type="Proteomes" id="UP000824220">
    <property type="component" value="Unassembled WGS sequence"/>
</dbReference>
<feature type="transmembrane region" description="Helical" evidence="1">
    <location>
        <begin position="44"/>
        <end position="63"/>
    </location>
</feature>
<dbReference type="EMBL" id="DXAM01000140">
    <property type="protein sequence ID" value="HJA05211.1"/>
    <property type="molecule type" value="Genomic_DNA"/>
</dbReference>
<keyword evidence="4" id="KW-0012">Acyltransferase</keyword>
<evidence type="ECO:0000313" key="4">
    <source>
        <dbReference type="EMBL" id="HJA05211.1"/>
    </source>
</evidence>
<feature type="transmembrane region" description="Helical" evidence="1">
    <location>
        <begin position="84"/>
        <end position="103"/>
    </location>
</feature>
<evidence type="ECO:0000256" key="1">
    <source>
        <dbReference type="SAM" id="Phobius"/>
    </source>
</evidence>
<feature type="transmembrane region" description="Helical" evidence="1">
    <location>
        <begin position="329"/>
        <end position="354"/>
    </location>
</feature>
<comment type="caution">
    <text evidence="4">The sequence shown here is derived from an EMBL/GenBank/DDBJ whole genome shotgun (WGS) entry which is preliminary data.</text>
</comment>
<keyword evidence="4" id="KW-0808">Transferase</keyword>
<reference evidence="4" key="1">
    <citation type="journal article" date="2021" name="PeerJ">
        <title>Extensive microbial diversity within the chicken gut microbiome revealed by metagenomics and culture.</title>
        <authorList>
            <person name="Gilroy R."/>
            <person name="Ravi A."/>
            <person name="Getino M."/>
            <person name="Pursley I."/>
            <person name="Horton D.L."/>
            <person name="Alikhan N.F."/>
            <person name="Baker D."/>
            <person name="Gharbi K."/>
            <person name="Hall N."/>
            <person name="Watson M."/>
            <person name="Adriaenssens E.M."/>
            <person name="Foster-Nyarko E."/>
            <person name="Jarju S."/>
            <person name="Secka A."/>
            <person name="Antonio M."/>
            <person name="Oren A."/>
            <person name="Chaudhuri R.R."/>
            <person name="La Ragione R."/>
            <person name="Hildebrand F."/>
            <person name="Pallen M.J."/>
        </authorList>
    </citation>
    <scope>NUCLEOTIDE SEQUENCE</scope>
    <source>
        <strain evidence="4">ChiHjej8B7-3636</strain>
    </source>
</reference>
<dbReference type="Pfam" id="PF19040">
    <property type="entry name" value="SGNH"/>
    <property type="match status" value="1"/>
</dbReference>
<feature type="transmembrane region" description="Helical" evidence="1">
    <location>
        <begin position="180"/>
        <end position="199"/>
    </location>
</feature>
<dbReference type="AlphaFoldDB" id="A0A9D2H801"/>
<feature type="transmembrane region" description="Helical" evidence="1">
    <location>
        <begin position="211"/>
        <end position="228"/>
    </location>
</feature>
<evidence type="ECO:0000259" key="2">
    <source>
        <dbReference type="Pfam" id="PF01757"/>
    </source>
</evidence>
<keyword evidence="1" id="KW-0472">Membrane</keyword>
<feature type="transmembrane region" description="Helical" evidence="1">
    <location>
        <begin position="147"/>
        <end position="168"/>
    </location>
</feature>
<dbReference type="GO" id="GO:0016747">
    <property type="term" value="F:acyltransferase activity, transferring groups other than amino-acyl groups"/>
    <property type="evidence" value="ECO:0007669"/>
    <property type="project" value="InterPro"/>
</dbReference>